<evidence type="ECO:0000256" key="1">
    <source>
        <dbReference type="SAM" id="SignalP"/>
    </source>
</evidence>
<gene>
    <name evidence="2" type="ORF">AAJ76_400094525</name>
</gene>
<dbReference type="EMBL" id="JPQZ01000004">
    <property type="protein sequence ID" value="KKO76343.1"/>
    <property type="molecule type" value="Genomic_DNA"/>
</dbReference>
<organism evidence="2 3">
    <name type="scientific">Vairimorpha ceranae</name>
    <dbReference type="NCBI Taxonomy" id="40302"/>
    <lineage>
        <taxon>Eukaryota</taxon>
        <taxon>Fungi</taxon>
        <taxon>Fungi incertae sedis</taxon>
        <taxon>Microsporidia</taxon>
        <taxon>Nosematidae</taxon>
        <taxon>Vairimorpha</taxon>
    </lineage>
</organism>
<keyword evidence="1" id="KW-0732">Signal</keyword>
<dbReference type="RefSeq" id="XP_024332085.1">
    <property type="nucleotide sequence ID" value="XM_024475564.1"/>
</dbReference>
<feature type="signal peptide" evidence="1">
    <location>
        <begin position="1"/>
        <end position="20"/>
    </location>
</feature>
<comment type="caution">
    <text evidence="2">The sequence shown here is derived from an EMBL/GenBank/DDBJ whole genome shotgun (WGS) entry which is preliminary data.</text>
</comment>
<keyword evidence="3" id="KW-1185">Reference proteome</keyword>
<evidence type="ECO:0000313" key="2">
    <source>
        <dbReference type="EMBL" id="KKO76343.1"/>
    </source>
</evidence>
<dbReference type="GeneID" id="36320510"/>
<dbReference type="Proteomes" id="UP000034350">
    <property type="component" value="Unassembled WGS sequence"/>
</dbReference>
<dbReference type="VEuPathDB" id="MicrosporidiaDB:NCER_102286"/>
<sequence length="307" mass="36735">MKFCSLITTLFFSIINLSLCTTVEDEISYIQNLFKSINLQRLDTPAEYNINSMLFENKYDLQFMEDNDLKLQYTIFKDFYTLSLDPTVDLLKNFKDAEHKIYKEVFYEEFVREVVLAAMKHTITKSCIQFKTGLFTKSITELAIPCFKKIYNAFCILQNNEYEKLLTESENLFNANINHQNLKDGNPLELIMHFHLFNDIIKEKISCFSKPYSIDDDGNDFYALLKCLDKKLSKFLLFKFDTFISFYKKRTDNNFILDQWLRSSDTQLLYANYFKKINYIFTFFLKIIRMQLSQINNDEYLKDYERE</sequence>
<proteinExistence type="predicted"/>
<dbReference type="AlphaFoldDB" id="A0A0F9WU94"/>
<name>A0A0F9WU94_9MICR</name>
<accession>A0A0F9WU94</accession>
<dbReference type="VEuPathDB" id="MicrosporidiaDB:AAJ76_400094525"/>
<reference evidence="2 3" key="1">
    <citation type="journal article" date="2015" name="Environ. Microbiol.">
        <title>Genome analyses suggest the presence of polyploidy and recent human-driven expansions in eight global populations of the honeybee pathogen Nosema ceranae.</title>
        <authorList>
            <person name="Pelin A."/>
            <person name="Selman M."/>
            <person name="Aris-Brosou S."/>
            <person name="Farinelli L."/>
            <person name="Corradi N."/>
        </authorList>
    </citation>
    <scope>NUCLEOTIDE SEQUENCE [LARGE SCALE GENOMIC DNA]</scope>
    <source>
        <strain evidence="2 3">PA08 1199</strain>
    </source>
</reference>
<protein>
    <submittedName>
        <fullName evidence="2">Uncharacterized protein</fullName>
    </submittedName>
</protein>
<feature type="chain" id="PRO_5002529649" evidence="1">
    <location>
        <begin position="21"/>
        <end position="307"/>
    </location>
</feature>
<dbReference type="VEuPathDB" id="MicrosporidiaDB:G9O61_00g007000"/>
<evidence type="ECO:0000313" key="3">
    <source>
        <dbReference type="Proteomes" id="UP000034350"/>
    </source>
</evidence>